<dbReference type="Proteomes" id="UP000030428">
    <property type="component" value="Unassembled WGS sequence"/>
</dbReference>
<sequence length="95" mass="10776">MICLEEPELGLHPDILPTIVPLLRECAARTQLIVTTHSDVIIDALTDTPESVIVCDRDENGTHLKRLNQTDLEIWLKEYSLGQLWRSGEIGGNRW</sequence>
<comment type="caution">
    <text evidence="2">The sequence shown here is derived from an EMBL/GenBank/DDBJ whole genome shotgun (WGS) entry which is preliminary data.</text>
</comment>
<protein>
    <recommendedName>
        <fullName evidence="1">ATPase AAA-type core domain-containing protein</fullName>
    </recommendedName>
</protein>
<dbReference type="EMBL" id="JSZA02000004">
    <property type="protein sequence ID" value="TGO03706.1"/>
    <property type="molecule type" value="Genomic_DNA"/>
</dbReference>
<reference evidence="2 3" key="1">
    <citation type="journal article" date="2016" name="Front. Microbiol.">
        <title>Single-Cell (Meta-)Genomics of a Dimorphic Candidatus Thiomargarita nelsonii Reveals Genomic Plasticity.</title>
        <authorList>
            <person name="Flood B.E."/>
            <person name="Fliss P."/>
            <person name="Jones D.S."/>
            <person name="Dick G.J."/>
            <person name="Jain S."/>
            <person name="Kaster A.K."/>
            <person name="Winkel M."/>
            <person name="Mussmann M."/>
            <person name="Bailey J."/>
        </authorList>
    </citation>
    <scope>NUCLEOTIDE SEQUENCE [LARGE SCALE GENOMIC DNA]</scope>
    <source>
        <strain evidence="2">Hydrate Ridge</strain>
    </source>
</reference>
<organism evidence="2 3">
    <name type="scientific">Candidatus Thiomargarita nelsonii</name>
    <dbReference type="NCBI Taxonomy" id="1003181"/>
    <lineage>
        <taxon>Bacteria</taxon>
        <taxon>Pseudomonadati</taxon>
        <taxon>Pseudomonadota</taxon>
        <taxon>Gammaproteobacteria</taxon>
        <taxon>Thiotrichales</taxon>
        <taxon>Thiotrichaceae</taxon>
        <taxon>Thiomargarita</taxon>
    </lineage>
</organism>
<dbReference type="Gene3D" id="3.40.50.300">
    <property type="entry name" value="P-loop containing nucleotide triphosphate hydrolases"/>
    <property type="match status" value="1"/>
</dbReference>
<evidence type="ECO:0000313" key="3">
    <source>
        <dbReference type="Proteomes" id="UP000030428"/>
    </source>
</evidence>
<dbReference type="SUPFAM" id="SSF52540">
    <property type="entry name" value="P-loop containing nucleoside triphosphate hydrolases"/>
    <property type="match status" value="1"/>
</dbReference>
<dbReference type="InterPro" id="IPR027417">
    <property type="entry name" value="P-loop_NTPase"/>
</dbReference>
<proteinExistence type="predicted"/>
<accession>A0A4E0RLC5</accession>
<dbReference type="AlphaFoldDB" id="A0A4E0RLC5"/>
<dbReference type="GO" id="GO:0016887">
    <property type="term" value="F:ATP hydrolysis activity"/>
    <property type="evidence" value="ECO:0007669"/>
    <property type="project" value="InterPro"/>
</dbReference>
<dbReference type="GO" id="GO:0005524">
    <property type="term" value="F:ATP binding"/>
    <property type="evidence" value="ECO:0007669"/>
    <property type="project" value="InterPro"/>
</dbReference>
<name>A0A4E0RLC5_9GAMM</name>
<gene>
    <name evidence="2" type="ORF">PN36_01675</name>
</gene>
<keyword evidence="3" id="KW-1185">Reference proteome</keyword>
<dbReference type="InterPro" id="IPR003959">
    <property type="entry name" value="ATPase_AAA_core"/>
</dbReference>
<evidence type="ECO:0000313" key="2">
    <source>
        <dbReference type="EMBL" id="TGO03706.1"/>
    </source>
</evidence>
<feature type="domain" description="ATPase AAA-type core" evidence="1">
    <location>
        <begin position="2"/>
        <end position="43"/>
    </location>
</feature>
<dbReference type="Pfam" id="PF13304">
    <property type="entry name" value="AAA_21"/>
    <property type="match status" value="1"/>
</dbReference>
<evidence type="ECO:0000259" key="1">
    <source>
        <dbReference type="Pfam" id="PF13304"/>
    </source>
</evidence>